<dbReference type="KEGG" id="psz:PSTAB_2281"/>
<gene>
    <name evidence="1" type="ordered locus">PSTAB_2281</name>
</gene>
<name>F8H0S2_STUS2</name>
<accession>F8H0S2</accession>
<evidence type="ECO:0000313" key="2">
    <source>
        <dbReference type="Proteomes" id="UP000008932"/>
    </source>
</evidence>
<organism evidence="1 2">
    <name type="scientific">Stutzerimonas stutzeri (strain ATCC 17588 / DSM 5190 / CCUG 11256 / JCM 5965 / LMG 11199 / NBRC 14165 / NCIMB 11358 / Stanier 221)</name>
    <name type="common">Pseudomonas stutzeri</name>
    <dbReference type="NCBI Taxonomy" id="96563"/>
    <lineage>
        <taxon>Bacteria</taxon>
        <taxon>Pseudomonadati</taxon>
        <taxon>Pseudomonadota</taxon>
        <taxon>Gammaproteobacteria</taxon>
        <taxon>Pseudomonadales</taxon>
        <taxon>Pseudomonadaceae</taxon>
        <taxon>Stutzerimonas</taxon>
    </lineage>
</organism>
<reference evidence="1 2" key="1">
    <citation type="journal article" date="2011" name="J. Bacteriol.">
        <title>Complete Genome Sequence of the Type Strain Pseudomonas stutzeri CGMCC 1.1803.</title>
        <authorList>
            <person name="Chen M."/>
            <person name="Yan Y."/>
            <person name="Zhang W."/>
            <person name="Lu W."/>
            <person name="Wang J."/>
            <person name="Ping S."/>
            <person name="Lin M."/>
        </authorList>
    </citation>
    <scope>NUCLEOTIDE SEQUENCE [LARGE SCALE GENOMIC DNA]</scope>
    <source>
        <strain evidence="2">ATCC 17588 / DSM 5190 / CCUG 11256 / JCM 5965 / LMG 11199 / NCIMB 11358 / Stanier 221</strain>
    </source>
</reference>
<reference evidence="2" key="3">
    <citation type="submission" date="2011-06" db="EMBL/GenBank/DDBJ databases">
        <title>Complete genome sequence of Pseudomonas stutzeri strain CGMCC 1.1803.</title>
        <authorList>
            <person name="Yan Y."/>
            <person name="Chen M."/>
            <person name="Lu W."/>
            <person name="Zhang W."/>
            <person name="Ping S."/>
            <person name="Lin M."/>
        </authorList>
    </citation>
    <scope>NUCLEOTIDE SEQUENCE [LARGE SCALE GENOMIC DNA]</scope>
    <source>
        <strain evidence="2">ATCC 17588 / DSM 5190 / CCUG 11256 / JCM 5965 / LMG 11199 / NCIMB 11358 / Stanier 221</strain>
    </source>
</reference>
<sequence>MPVQDHLHIAISGLVQSYHNRPAANRYYRTMRPARTRSLTQLKLDRAASTTGVAPAINATFRATSADL</sequence>
<reference key="2">
    <citation type="submission" date="2011-06" db="EMBL/GenBank/DDBJ databases">
        <title>Complete Genome Sequence of Pseudomonas stutzeri Strain CGMCC 1.1803.</title>
        <authorList>
            <person name="Yan Y."/>
            <person name="Chen M."/>
            <person name="Lu W."/>
            <person name="Zhang W."/>
            <person name="Ping S."/>
            <person name="Lin M."/>
        </authorList>
    </citation>
    <scope>NUCLEOTIDE SEQUENCE</scope>
    <source>
        <strain>ATCC 17588</strain>
    </source>
</reference>
<dbReference type="Proteomes" id="UP000008932">
    <property type="component" value="Chromosome"/>
</dbReference>
<dbReference type="AlphaFoldDB" id="F8H0S2"/>
<dbReference type="HOGENOM" id="CLU_2790949_0_0_6"/>
<protein>
    <submittedName>
        <fullName evidence="1">Uncharacterized protein</fullName>
    </submittedName>
</protein>
<evidence type="ECO:0000313" key="1">
    <source>
        <dbReference type="EMBL" id="AEJ05562.1"/>
    </source>
</evidence>
<proteinExistence type="predicted"/>
<dbReference type="EMBL" id="CP002881">
    <property type="protein sequence ID" value="AEJ05562.1"/>
    <property type="molecule type" value="Genomic_DNA"/>
</dbReference>